<dbReference type="EMBL" id="ML978713">
    <property type="protein sequence ID" value="KAF2090226.1"/>
    <property type="molecule type" value="Genomic_DNA"/>
</dbReference>
<reference evidence="1" key="1">
    <citation type="journal article" date="2020" name="Stud. Mycol.">
        <title>101 Dothideomycetes genomes: a test case for predicting lifestyles and emergence of pathogens.</title>
        <authorList>
            <person name="Haridas S."/>
            <person name="Albert R."/>
            <person name="Binder M."/>
            <person name="Bloem J."/>
            <person name="Labutti K."/>
            <person name="Salamov A."/>
            <person name="Andreopoulos B."/>
            <person name="Baker S."/>
            <person name="Barry K."/>
            <person name="Bills G."/>
            <person name="Bluhm B."/>
            <person name="Cannon C."/>
            <person name="Castanera R."/>
            <person name="Culley D."/>
            <person name="Daum C."/>
            <person name="Ezra D."/>
            <person name="Gonzalez J."/>
            <person name="Henrissat B."/>
            <person name="Kuo A."/>
            <person name="Liang C."/>
            <person name="Lipzen A."/>
            <person name="Lutzoni F."/>
            <person name="Magnuson J."/>
            <person name="Mondo S."/>
            <person name="Nolan M."/>
            <person name="Ohm R."/>
            <person name="Pangilinan J."/>
            <person name="Park H.-J."/>
            <person name="Ramirez L."/>
            <person name="Alfaro M."/>
            <person name="Sun H."/>
            <person name="Tritt A."/>
            <person name="Yoshinaga Y."/>
            <person name="Zwiers L.-H."/>
            <person name="Turgeon B."/>
            <person name="Goodwin S."/>
            <person name="Spatafora J."/>
            <person name="Crous P."/>
            <person name="Grigoriev I."/>
        </authorList>
    </citation>
    <scope>NUCLEOTIDE SEQUENCE</scope>
    <source>
        <strain evidence="1">CBS 121410</strain>
    </source>
</reference>
<keyword evidence="2" id="KW-1185">Reference proteome</keyword>
<evidence type="ECO:0000313" key="2">
    <source>
        <dbReference type="Proteomes" id="UP000799776"/>
    </source>
</evidence>
<evidence type="ECO:0000313" key="1">
    <source>
        <dbReference type="EMBL" id="KAF2090226.1"/>
    </source>
</evidence>
<comment type="caution">
    <text evidence="1">The sequence shown here is derived from an EMBL/GenBank/DDBJ whole genome shotgun (WGS) entry which is preliminary data.</text>
</comment>
<gene>
    <name evidence="1" type="ORF">K490DRAFT_54624</name>
</gene>
<protein>
    <submittedName>
        <fullName evidence="1">Uncharacterized protein</fullName>
    </submittedName>
</protein>
<organism evidence="1 2">
    <name type="scientific">Saccharata proteae CBS 121410</name>
    <dbReference type="NCBI Taxonomy" id="1314787"/>
    <lineage>
        <taxon>Eukaryota</taxon>
        <taxon>Fungi</taxon>
        <taxon>Dikarya</taxon>
        <taxon>Ascomycota</taxon>
        <taxon>Pezizomycotina</taxon>
        <taxon>Dothideomycetes</taxon>
        <taxon>Dothideomycetes incertae sedis</taxon>
        <taxon>Botryosphaeriales</taxon>
        <taxon>Saccharataceae</taxon>
        <taxon>Saccharata</taxon>
    </lineage>
</organism>
<proteinExistence type="predicted"/>
<name>A0A9P4I1L8_9PEZI</name>
<sequence>MVTQRSTAAMSTNVQFPQDVAAENAQYLREIAETKHAEQALKEHTKFLASLNKQISSATALLAEKTLRRESALRKHSSSKNSTFRRFLCHPFIIRSTILNEANYRSALSDEKAAKTTLSGLEQMRKEATCHKNELHDDIIRQSEATIDLDSLHGDIFSVLPVQDRFPSEVEHTRLLYQAQMDFEEMKSQTMSARDVVSQFRRAQSTVQKTIAQLQAQRLPSPRSAWRFDASIYGRREKHTENHDLEKIEKQVLHAKDLVAYAYSLDATISSQAPLVHFKEPEQTCSCPCYADLIVRFDLVLEKANWRPRRLQNVAGKQLEVVEKVLGRVIEMALLKEEKVRVELAAASSRVEEERIQLRTVRSEIVLDGYEYE</sequence>
<accession>A0A9P4I1L8</accession>
<dbReference type="AlphaFoldDB" id="A0A9P4I1L8"/>
<dbReference type="Proteomes" id="UP000799776">
    <property type="component" value="Unassembled WGS sequence"/>
</dbReference>